<evidence type="ECO:0000259" key="1">
    <source>
        <dbReference type="Pfam" id="PF04397"/>
    </source>
</evidence>
<dbReference type="RefSeq" id="WP_379237242.1">
    <property type="nucleotide sequence ID" value="NZ_JBHSTE010000006.1"/>
</dbReference>
<keyword evidence="2" id="KW-0238">DNA-binding</keyword>
<proteinExistence type="predicted"/>
<evidence type="ECO:0000313" key="2">
    <source>
        <dbReference type="EMBL" id="MFC6334578.1"/>
    </source>
</evidence>
<dbReference type="EMBL" id="JBHSTE010000006">
    <property type="protein sequence ID" value="MFC6334578.1"/>
    <property type="molecule type" value="Genomic_DNA"/>
</dbReference>
<protein>
    <submittedName>
        <fullName evidence="2">LytTR family transcriptional regulator DNA-binding domain-containing protein</fullName>
    </submittedName>
</protein>
<accession>A0ABW1V9C2</accession>
<organism evidence="2 3">
    <name type="scientific">Paenibacillus septentrionalis</name>
    <dbReference type="NCBI Taxonomy" id="429342"/>
    <lineage>
        <taxon>Bacteria</taxon>
        <taxon>Bacillati</taxon>
        <taxon>Bacillota</taxon>
        <taxon>Bacilli</taxon>
        <taxon>Bacillales</taxon>
        <taxon>Paenibacillaceae</taxon>
        <taxon>Paenibacillus</taxon>
    </lineage>
</organism>
<dbReference type="Proteomes" id="UP001596233">
    <property type="component" value="Unassembled WGS sequence"/>
</dbReference>
<feature type="domain" description="HTH LytTR-type" evidence="1">
    <location>
        <begin position="19"/>
        <end position="107"/>
    </location>
</feature>
<evidence type="ECO:0000313" key="3">
    <source>
        <dbReference type="Proteomes" id="UP001596233"/>
    </source>
</evidence>
<dbReference type="Pfam" id="PF04397">
    <property type="entry name" value="LytTR"/>
    <property type="match status" value="1"/>
</dbReference>
<name>A0ABW1V9C2_9BACL</name>
<gene>
    <name evidence="2" type="ORF">ACFP56_18265</name>
</gene>
<dbReference type="GO" id="GO:0003677">
    <property type="term" value="F:DNA binding"/>
    <property type="evidence" value="ECO:0007669"/>
    <property type="project" value="UniProtKB-KW"/>
</dbReference>
<reference evidence="3" key="1">
    <citation type="journal article" date="2019" name="Int. J. Syst. Evol. Microbiol.">
        <title>The Global Catalogue of Microorganisms (GCM) 10K type strain sequencing project: providing services to taxonomists for standard genome sequencing and annotation.</title>
        <authorList>
            <consortium name="The Broad Institute Genomics Platform"/>
            <consortium name="The Broad Institute Genome Sequencing Center for Infectious Disease"/>
            <person name="Wu L."/>
            <person name="Ma J."/>
        </authorList>
    </citation>
    <scope>NUCLEOTIDE SEQUENCE [LARGE SCALE GENOMIC DNA]</scope>
    <source>
        <strain evidence="3">PCU 280</strain>
    </source>
</reference>
<comment type="caution">
    <text evidence="2">The sequence shown here is derived from an EMBL/GenBank/DDBJ whole genome shotgun (WGS) entry which is preliminary data.</text>
</comment>
<dbReference type="InterPro" id="IPR007492">
    <property type="entry name" value="LytTR_DNA-bd_dom"/>
</dbReference>
<keyword evidence="3" id="KW-1185">Reference proteome</keyword>
<sequence length="110" mass="12566">MLSVALNERTMYEDFDLDKEILYFKIGAEGLVSLHAHHYSRRVQLSPKDLKALVKRKGYYPISSSCYINLSCIRSIISGMVYFASDQQSSKMLAVSKRTEQKLKQLLALS</sequence>